<dbReference type="SMART" id="SM00342">
    <property type="entry name" value="HTH_ARAC"/>
    <property type="match status" value="1"/>
</dbReference>
<keyword evidence="6" id="KW-1185">Reference proteome</keyword>
<proteinExistence type="predicted"/>
<dbReference type="RefSeq" id="WP_144074524.1">
    <property type="nucleotide sequence ID" value="NZ_CP076128.1"/>
</dbReference>
<keyword evidence="2" id="KW-0238">DNA-binding</keyword>
<dbReference type="SUPFAM" id="SSF46689">
    <property type="entry name" value="Homeodomain-like"/>
    <property type="match status" value="2"/>
</dbReference>
<dbReference type="Pfam" id="PF22200">
    <property type="entry name" value="ExsA_N"/>
    <property type="match status" value="1"/>
</dbReference>
<sequence>MEVINLPNYFKPDIPSPHYVYDYQSSIECMKQMVALQQNTFSFLIEGRKEVFADKTNITIENSNFLLMKMGTCLMTEKPPTTLENYRSILFFFSNKALLKFIQKNKIEHLKSCTNQSIYSFQYDDFLATFVQSLIQISKLETQMQSKLLELKFEELMTYLIETKGLDFIFSLLSNINSHTQHFNEIIEANKLNKLTINELAFLSNMSVSSFKREFEKQFKSSPSKWFQDQRLEYAAFMLRSNSKRPSDIYEEVGYENLSNFIQAFKNKFGITPKKYQLERTLITTF</sequence>
<evidence type="ECO:0000313" key="5">
    <source>
        <dbReference type="EMBL" id="QWG07123.1"/>
    </source>
</evidence>
<accession>A0ABX8GU45</accession>
<protein>
    <submittedName>
        <fullName evidence="5">Helix-turn-helix transcriptional regulator</fullName>
    </submittedName>
</protein>
<dbReference type="InterPro" id="IPR054015">
    <property type="entry name" value="ExsA-like_N"/>
</dbReference>
<dbReference type="Proteomes" id="UP000682802">
    <property type="component" value="Chromosome 1"/>
</dbReference>
<feature type="domain" description="HTH araC/xylS-type" evidence="4">
    <location>
        <begin position="181"/>
        <end position="279"/>
    </location>
</feature>
<evidence type="ECO:0000256" key="3">
    <source>
        <dbReference type="ARBA" id="ARBA00023163"/>
    </source>
</evidence>
<keyword evidence="1" id="KW-0805">Transcription regulation</keyword>
<dbReference type="PROSITE" id="PS01124">
    <property type="entry name" value="HTH_ARAC_FAMILY_2"/>
    <property type="match status" value="1"/>
</dbReference>
<dbReference type="InterPro" id="IPR009057">
    <property type="entry name" value="Homeodomain-like_sf"/>
</dbReference>
<reference evidence="5 6" key="1">
    <citation type="submission" date="2021-05" db="EMBL/GenBank/DDBJ databases">
        <title>Comparative genomic studies on the polysaccharide-degrading batcterial strains of the Flammeovirga genus.</title>
        <authorList>
            <person name="Zewei F."/>
            <person name="Zheng Z."/>
            <person name="Yu L."/>
            <person name="Ruyue G."/>
            <person name="Yanhong M."/>
            <person name="Yuanyuan C."/>
            <person name="Jingyan G."/>
            <person name="Wenjun H."/>
        </authorList>
    </citation>
    <scope>NUCLEOTIDE SEQUENCE [LARGE SCALE GENOMIC DNA]</scope>
    <source>
        <strain evidence="5 6">YS10</strain>
    </source>
</reference>
<organism evidence="5 6">
    <name type="scientific">Flammeovirga kamogawensis</name>
    <dbReference type="NCBI Taxonomy" id="373891"/>
    <lineage>
        <taxon>Bacteria</taxon>
        <taxon>Pseudomonadati</taxon>
        <taxon>Bacteroidota</taxon>
        <taxon>Cytophagia</taxon>
        <taxon>Cytophagales</taxon>
        <taxon>Flammeovirgaceae</taxon>
        <taxon>Flammeovirga</taxon>
    </lineage>
</organism>
<dbReference type="PANTHER" id="PTHR43280">
    <property type="entry name" value="ARAC-FAMILY TRANSCRIPTIONAL REGULATOR"/>
    <property type="match status" value="1"/>
</dbReference>
<dbReference type="InterPro" id="IPR018060">
    <property type="entry name" value="HTH_AraC"/>
</dbReference>
<gene>
    <name evidence="5" type="ORF">KM029_17755</name>
</gene>
<evidence type="ECO:0000313" key="6">
    <source>
        <dbReference type="Proteomes" id="UP000682802"/>
    </source>
</evidence>
<dbReference type="Pfam" id="PF12833">
    <property type="entry name" value="HTH_18"/>
    <property type="match status" value="1"/>
</dbReference>
<dbReference type="PANTHER" id="PTHR43280:SF2">
    <property type="entry name" value="HTH-TYPE TRANSCRIPTIONAL REGULATOR EXSA"/>
    <property type="match status" value="1"/>
</dbReference>
<name>A0ABX8GU45_9BACT</name>
<keyword evidence="3" id="KW-0804">Transcription</keyword>
<evidence type="ECO:0000259" key="4">
    <source>
        <dbReference type="PROSITE" id="PS01124"/>
    </source>
</evidence>
<evidence type="ECO:0000256" key="1">
    <source>
        <dbReference type="ARBA" id="ARBA00023015"/>
    </source>
</evidence>
<dbReference type="Gene3D" id="1.10.10.60">
    <property type="entry name" value="Homeodomain-like"/>
    <property type="match status" value="2"/>
</dbReference>
<evidence type="ECO:0000256" key="2">
    <source>
        <dbReference type="ARBA" id="ARBA00023125"/>
    </source>
</evidence>
<dbReference type="EMBL" id="CP076128">
    <property type="protein sequence ID" value="QWG07123.1"/>
    <property type="molecule type" value="Genomic_DNA"/>
</dbReference>